<gene>
    <name evidence="1" type="primary">SBOV35941_1</name>
    <name evidence="1" type="ORF">NCTC9854_00304</name>
</gene>
<evidence type="ECO:0000313" key="2">
    <source>
        <dbReference type="Proteomes" id="UP000254773"/>
    </source>
</evidence>
<organism evidence="1 2">
    <name type="scientific">Salmonella enterica</name>
    <name type="common">Salmonella choleraesuis</name>
    <dbReference type="NCBI Taxonomy" id="28901"/>
    <lineage>
        <taxon>Bacteria</taxon>
        <taxon>Pseudomonadati</taxon>
        <taxon>Pseudomonadota</taxon>
        <taxon>Gammaproteobacteria</taxon>
        <taxon>Enterobacterales</taxon>
        <taxon>Enterobacteriaceae</taxon>
        <taxon>Salmonella</taxon>
    </lineage>
</organism>
<reference evidence="1 2" key="1">
    <citation type="submission" date="2018-06" db="EMBL/GenBank/DDBJ databases">
        <authorList>
            <consortium name="Pathogen Informatics"/>
            <person name="Doyle S."/>
        </authorList>
    </citation>
    <scope>NUCLEOTIDE SEQUENCE [LARGE SCALE GENOMIC DNA]</scope>
    <source>
        <strain evidence="1 2">NCTC9854</strain>
    </source>
</reference>
<dbReference type="EMBL" id="UGWI01000001">
    <property type="protein sequence ID" value="SUF36113.1"/>
    <property type="molecule type" value="Genomic_DNA"/>
</dbReference>
<proteinExistence type="predicted"/>
<sequence length="238" mass="26770">MNVMEDVKLYVELAGVDPISGADICLARCESTAWHKDIVAELINQVLDEAEKFVGAPGLESLYAYDVMLGIGLTSSGIWPGFSLTPYTISRISDSGAALDFDPYIDNVPTHACDIEIYDDFMVTFSALGFHHQRSVIAKRGLREYASVADVFIFQVFKDALKYHNDNSLRLFRNKQSALTLYARYYQASGCGDEGCTTCREGCTRPGFHLLRDVFIRLNAANACFQYWPFEKRRLTVR</sequence>
<accession>A0A379Q293</accession>
<evidence type="ECO:0000313" key="1">
    <source>
        <dbReference type="EMBL" id="SUF36113.1"/>
    </source>
</evidence>
<name>A0A379Q293_SALER</name>
<dbReference type="AlphaFoldDB" id="A0A379Q293"/>
<dbReference type="Proteomes" id="UP000254773">
    <property type="component" value="Unassembled WGS sequence"/>
</dbReference>
<protein>
    <submittedName>
        <fullName evidence="1">Uncharacterized protein</fullName>
    </submittedName>
</protein>